<name>A0A0C3F6G8_PILCF</name>
<dbReference type="HOGENOM" id="CLU_2237619_0_0_1"/>
<evidence type="ECO:0000313" key="2">
    <source>
        <dbReference type="EMBL" id="KIM80235.1"/>
    </source>
</evidence>
<sequence>MTTGYMTPPTSPRKSPAHTPSDTHIYFQTPTLRTSPPLSPGTPTPKASTCIFPSSSGLDFPSLDFPAPLASSLPSTTATPQSQTQTQSPKRGMDSILCTGSGPQE</sequence>
<dbReference type="EMBL" id="KN833005">
    <property type="protein sequence ID" value="KIM80235.1"/>
    <property type="molecule type" value="Genomic_DNA"/>
</dbReference>
<dbReference type="AlphaFoldDB" id="A0A0C3F6G8"/>
<feature type="compositionally biased region" description="Polar residues" evidence="1">
    <location>
        <begin position="18"/>
        <end position="28"/>
    </location>
</feature>
<evidence type="ECO:0000313" key="3">
    <source>
        <dbReference type="Proteomes" id="UP000054166"/>
    </source>
</evidence>
<organism evidence="2 3">
    <name type="scientific">Piloderma croceum (strain F 1598)</name>
    <dbReference type="NCBI Taxonomy" id="765440"/>
    <lineage>
        <taxon>Eukaryota</taxon>
        <taxon>Fungi</taxon>
        <taxon>Dikarya</taxon>
        <taxon>Basidiomycota</taxon>
        <taxon>Agaricomycotina</taxon>
        <taxon>Agaricomycetes</taxon>
        <taxon>Agaricomycetidae</taxon>
        <taxon>Atheliales</taxon>
        <taxon>Atheliaceae</taxon>
        <taxon>Piloderma</taxon>
    </lineage>
</organism>
<reference evidence="3" key="2">
    <citation type="submission" date="2015-01" db="EMBL/GenBank/DDBJ databases">
        <title>Evolutionary Origins and Diversification of the Mycorrhizal Mutualists.</title>
        <authorList>
            <consortium name="DOE Joint Genome Institute"/>
            <consortium name="Mycorrhizal Genomics Consortium"/>
            <person name="Kohler A."/>
            <person name="Kuo A."/>
            <person name="Nagy L.G."/>
            <person name="Floudas D."/>
            <person name="Copeland A."/>
            <person name="Barry K.W."/>
            <person name="Cichocki N."/>
            <person name="Veneault-Fourrey C."/>
            <person name="LaButti K."/>
            <person name="Lindquist E.A."/>
            <person name="Lipzen A."/>
            <person name="Lundell T."/>
            <person name="Morin E."/>
            <person name="Murat C."/>
            <person name="Riley R."/>
            <person name="Ohm R."/>
            <person name="Sun H."/>
            <person name="Tunlid A."/>
            <person name="Henrissat B."/>
            <person name="Grigoriev I.V."/>
            <person name="Hibbett D.S."/>
            <person name="Martin F."/>
        </authorList>
    </citation>
    <scope>NUCLEOTIDE SEQUENCE [LARGE SCALE GENOMIC DNA]</scope>
    <source>
        <strain evidence="3">F 1598</strain>
    </source>
</reference>
<feature type="region of interest" description="Disordered" evidence="1">
    <location>
        <begin position="1"/>
        <end position="105"/>
    </location>
</feature>
<accession>A0A0C3F6G8</accession>
<dbReference type="Proteomes" id="UP000054166">
    <property type="component" value="Unassembled WGS sequence"/>
</dbReference>
<dbReference type="InParanoid" id="A0A0C3F6G8"/>
<evidence type="ECO:0000256" key="1">
    <source>
        <dbReference type="SAM" id="MobiDB-lite"/>
    </source>
</evidence>
<reference evidence="2 3" key="1">
    <citation type="submission" date="2014-04" db="EMBL/GenBank/DDBJ databases">
        <authorList>
            <consortium name="DOE Joint Genome Institute"/>
            <person name="Kuo A."/>
            <person name="Tarkka M."/>
            <person name="Buscot F."/>
            <person name="Kohler A."/>
            <person name="Nagy L.G."/>
            <person name="Floudas D."/>
            <person name="Copeland A."/>
            <person name="Barry K.W."/>
            <person name="Cichocki N."/>
            <person name="Veneault-Fourrey C."/>
            <person name="LaButti K."/>
            <person name="Lindquist E.A."/>
            <person name="Lipzen A."/>
            <person name="Lundell T."/>
            <person name="Morin E."/>
            <person name="Murat C."/>
            <person name="Sun H."/>
            <person name="Tunlid A."/>
            <person name="Henrissat B."/>
            <person name="Grigoriev I.V."/>
            <person name="Hibbett D.S."/>
            <person name="Martin F."/>
            <person name="Nordberg H.P."/>
            <person name="Cantor M.N."/>
            <person name="Hua S.X."/>
        </authorList>
    </citation>
    <scope>NUCLEOTIDE SEQUENCE [LARGE SCALE GENOMIC DNA]</scope>
    <source>
        <strain evidence="2 3">F 1598</strain>
    </source>
</reference>
<proteinExistence type="predicted"/>
<gene>
    <name evidence="2" type="ORF">PILCRDRAFT_9779</name>
</gene>
<feature type="compositionally biased region" description="Low complexity" evidence="1">
    <location>
        <begin position="66"/>
        <end position="89"/>
    </location>
</feature>
<protein>
    <submittedName>
        <fullName evidence="2">Uncharacterized protein</fullName>
    </submittedName>
</protein>
<keyword evidence="3" id="KW-1185">Reference proteome</keyword>